<evidence type="ECO:0000313" key="3">
    <source>
        <dbReference type="Proteomes" id="UP000791080"/>
    </source>
</evidence>
<reference evidence="2 3" key="2">
    <citation type="submission" date="2022-06" db="EMBL/GenBank/DDBJ databases">
        <title>Genomic Encyclopedia of Type Strains, Phase I: the one thousand microbial genomes (KMG-I) project.</title>
        <authorList>
            <person name="Kyrpides N."/>
        </authorList>
    </citation>
    <scope>NUCLEOTIDE SEQUENCE [LARGE SCALE GENOMIC DNA]</scope>
    <source>
        <strain evidence="2 3">DSM 43889</strain>
    </source>
</reference>
<reference evidence="2 3" key="1">
    <citation type="submission" date="2013-07" db="EMBL/GenBank/DDBJ databases">
        <authorList>
            <consortium name="DOE Joint Genome Institute"/>
            <person name="Reeve W."/>
            <person name="Huntemann M."/>
            <person name="Han J."/>
            <person name="Chen A."/>
            <person name="Kyrpides N."/>
            <person name="Mavromatis K."/>
            <person name="Markowitz V."/>
            <person name="Palaniappan K."/>
            <person name="Ivanova N."/>
            <person name="Schaumberg A."/>
            <person name="Pati A."/>
            <person name="Liolios K."/>
            <person name="Nordberg H.P."/>
            <person name="Cantor M.N."/>
            <person name="Hua S.X."/>
            <person name="Woyke T."/>
        </authorList>
    </citation>
    <scope>NUCLEOTIDE SEQUENCE [LARGE SCALE GENOMIC DNA]</scope>
    <source>
        <strain evidence="2 3">DSM 43889</strain>
    </source>
</reference>
<dbReference type="Proteomes" id="UP000791080">
    <property type="component" value="Unassembled WGS sequence"/>
</dbReference>
<protein>
    <submittedName>
        <fullName evidence="2">O-methyltransferase</fullName>
    </submittedName>
</protein>
<dbReference type="InterPro" id="IPR029063">
    <property type="entry name" value="SAM-dependent_MTases_sf"/>
</dbReference>
<proteinExistence type="predicted"/>
<dbReference type="Gene3D" id="3.40.50.150">
    <property type="entry name" value="Vaccinia Virus protein VP39"/>
    <property type="match status" value="1"/>
</dbReference>
<dbReference type="RefSeq" id="WP_026417955.1">
    <property type="nucleotide sequence ID" value="NZ_AUBJ02000001.1"/>
</dbReference>
<organism evidence="2 3">
    <name type="scientific">Actinoalloteichus caeruleus DSM 43889</name>
    <dbReference type="NCBI Taxonomy" id="1120930"/>
    <lineage>
        <taxon>Bacteria</taxon>
        <taxon>Bacillati</taxon>
        <taxon>Actinomycetota</taxon>
        <taxon>Actinomycetes</taxon>
        <taxon>Pseudonocardiales</taxon>
        <taxon>Pseudonocardiaceae</taxon>
        <taxon>Actinoalloteichus</taxon>
        <taxon>Actinoalloteichus cyanogriseus</taxon>
    </lineage>
</organism>
<dbReference type="EMBL" id="AUBJ02000001">
    <property type="protein sequence ID" value="MCP2330568.1"/>
    <property type="molecule type" value="Genomic_DNA"/>
</dbReference>
<feature type="domain" description="O-methyltransferase C-terminal" evidence="1">
    <location>
        <begin position="166"/>
        <end position="305"/>
    </location>
</feature>
<keyword evidence="3" id="KW-1185">Reference proteome</keyword>
<sequence>MTNEPPSTQHLTALAAPDALIDWRLAVCYETAHTTGILDELPATAADIADARDLDPDAVRAVLFVLAGWHYATVDEHDVFSLGPNRPQPHERAALAQHGSWIRRWAALVPRRVRDRKATAPDTPPPMDPATGLALLESAGRPFVSAVVDTCLDGWRPRTGDRDSAHVLDLGGGHGAYAREFARRGCITTMQDLPGVIELARADGRSAAAGVELVAADAVTDLAPGPFDLVLCGNLTNLFPLDQVRDLLNRLRDVLAPDGQVAIASWLRDHGPVGAAFGVQMLVATTAGDAHGESDYRRVCADAGYTDIRFVDVDHARFTVVLARPAPTT</sequence>
<evidence type="ECO:0000313" key="2">
    <source>
        <dbReference type="EMBL" id="MCP2330568.1"/>
    </source>
</evidence>
<evidence type="ECO:0000259" key="1">
    <source>
        <dbReference type="Pfam" id="PF00891"/>
    </source>
</evidence>
<dbReference type="InterPro" id="IPR036390">
    <property type="entry name" value="WH_DNA-bd_sf"/>
</dbReference>
<name>A0ABT1JEH5_ACTCY</name>
<dbReference type="InterPro" id="IPR001077">
    <property type="entry name" value="COMT_C"/>
</dbReference>
<dbReference type="Pfam" id="PF00891">
    <property type="entry name" value="Methyltransf_2"/>
    <property type="match status" value="1"/>
</dbReference>
<dbReference type="CDD" id="cd02440">
    <property type="entry name" value="AdoMet_MTases"/>
    <property type="match status" value="1"/>
</dbReference>
<gene>
    <name evidence="2" type="ORF">G443_000838</name>
</gene>
<dbReference type="SUPFAM" id="SSF46785">
    <property type="entry name" value="Winged helix' DNA-binding domain"/>
    <property type="match status" value="1"/>
</dbReference>
<accession>A0ABT1JEH5</accession>
<dbReference type="SUPFAM" id="SSF53335">
    <property type="entry name" value="S-adenosyl-L-methionine-dependent methyltransferases"/>
    <property type="match status" value="1"/>
</dbReference>
<comment type="caution">
    <text evidence="2">The sequence shown here is derived from an EMBL/GenBank/DDBJ whole genome shotgun (WGS) entry which is preliminary data.</text>
</comment>